<dbReference type="AlphaFoldDB" id="A0AAV4V1K5"/>
<evidence type="ECO:0000313" key="2">
    <source>
        <dbReference type="EMBL" id="GIY63845.1"/>
    </source>
</evidence>
<dbReference type="Proteomes" id="UP001054945">
    <property type="component" value="Unassembled WGS sequence"/>
</dbReference>
<dbReference type="EMBL" id="BPLR01013790">
    <property type="protein sequence ID" value="GIY63845.1"/>
    <property type="molecule type" value="Genomic_DNA"/>
</dbReference>
<feature type="compositionally biased region" description="Polar residues" evidence="1">
    <location>
        <begin position="116"/>
        <end position="126"/>
    </location>
</feature>
<keyword evidence="3" id="KW-1185">Reference proteome</keyword>
<sequence length="150" mass="16882">MNIQLHNVNKCRFGGKALYQWNDELQVMGGLRSLSVYSPPRLKISSQMGSGFEVEHVCHLLIGRAYSRQPERPRKSSFPSSSATHNLECNLMANQLERRGSITLFMSVQNAGIINPSSPSGRQFNYGNDPPPQQRELSPPVRNLHSEMFP</sequence>
<feature type="region of interest" description="Disordered" evidence="1">
    <location>
        <begin position="116"/>
        <end position="150"/>
    </location>
</feature>
<accession>A0AAV4V1K5</accession>
<comment type="caution">
    <text evidence="2">The sequence shown here is derived from an EMBL/GenBank/DDBJ whole genome shotgun (WGS) entry which is preliminary data.</text>
</comment>
<gene>
    <name evidence="2" type="ORF">CEXT_734581</name>
</gene>
<organism evidence="2 3">
    <name type="scientific">Caerostris extrusa</name>
    <name type="common">Bark spider</name>
    <name type="synonym">Caerostris bankana</name>
    <dbReference type="NCBI Taxonomy" id="172846"/>
    <lineage>
        <taxon>Eukaryota</taxon>
        <taxon>Metazoa</taxon>
        <taxon>Ecdysozoa</taxon>
        <taxon>Arthropoda</taxon>
        <taxon>Chelicerata</taxon>
        <taxon>Arachnida</taxon>
        <taxon>Araneae</taxon>
        <taxon>Araneomorphae</taxon>
        <taxon>Entelegynae</taxon>
        <taxon>Araneoidea</taxon>
        <taxon>Araneidae</taxon>
        <taxon>Caerostris</taxon>
    </lineage>
</organism>
<proteinExistence type="predicted"/>
<evidence type="ECO:0000256" key="1">
    <source>
        <dbReference type="SAM" id="MobiDB-lite"/>
    </source>
</evidence>
<name>A0AAV4V1K5_CAEEX</name>
<evidence type="ECO:0000313" key="3">
    <source>
        <dbReference type="Proteomes" id="UP001054945"/>
    </source>
</evidence>
<protein>
    <submittedName>
        <fullName evidence="2">Uncharacterized protein</fullName>
    </submittedName>
</protein>
<reference evidence="2 3" key="1">
    <citation type="submission" date="2021-06" db="EMBL/GenBank/DDBJ databases">
        <title>Caerostris extrusa draft genome.</title>
        <authorList>
            <person name="Kono N."/>
            <person name="Arakawa K."/>
        </authorList>
    </citation>
    <scope>NUCLEOTIDE SEQUENCE [LARGE SCALE GENOMIC DNA]</scope>
</reference>